<keyword evidence="10" id="KW-0472">Membrane</keyword>
<keyword evidence="6 8" id="KW-0175">Coiled coil</keyword>
<keyword evidence="5" id="KW-0698">rRNA processing</keyword>
<evidence type="ECO:0000256" key="4">
    <source>
        <dbReference type="ARBA" id="ARBA00022517"/>
    </source>
</evidence>
<reference evidence="11" key="1">
    <citation type="submission" date="2023-03" db="EMBL/GenBank/DDBJ databases">
        <title>Emydomyces testavorans Genome Sequence.</title>
        <authorList>
            <person name="Hoyer L."/>
        </authorList>
    </citation>
    <scope>NUCLEOTIDE SEQUENCE</scope>
    <source>
        <strain evidence="11">16-2883</strain>
    </source>
</reference>
<dbReference type="InterPro" id="IPR005579">
    <property type="entry name" value="Cgr1-like"/>
</dbReference>
<evidence type="ECO:0000256" key="1">
    <source>
        <dbReference type="ARBA" id="ARBA00004090"/>
    </source>
</evidence>
<comment type="function">
    <text evidence="1">Involved in nucleolar integrity and required for processing of the pre-rRNA for the 60S ribosome subunit.</text>
</comment>
<comment type="subcellular location">
    <subcellularLocation>
        <location evidence="2">Nucleus</location>
        <location evidence="2">Nucleolus</location>
    </subcellularLocation>
</comment>
<feature type="region of interest" description="Disordered" evidence="9">
    <location>
        <begin position="55"/>
        <end position="94"/>
    </location>
</feature>
<feature type="region of interest" description="Disordered" evidence="9">
    <location>
        <begin position="132"/>
        <end position="195"/>
    </location>
</feature>
<evidence type="ECO:0000256" key="7">
    <source>
        <dbReference type="ARBA" id="ARBA00023242"/>
    </source>
</evidence>
<evidence type="ECO:0000313" key="11">
    <source>
        <dbReference type="EMBL" id="WEW58557.1"/>
    </source>
</evidence>
<proteinExistence type="inferred from homology"/>
<protein>
    <submittedName>
        <fullName evidence="11">Uncharacterized protein</fullName>
    </submittedName>
</protein>
<feature type="compositionally biased region" description="Basic and acidic residues" evidence="9">
    <location>
        <begin position="260"/>
        <end position="277"/>
    </location>
</feature>
<keyword evidence="7" id="KW-0539">Nucleus</keyword>
<feature type="region of interest" description="Disordered" evidence="9">
    <location>
        <begin position="253"/>
        <end position="277"/>
    </location>
</feature>
<evidence type="ECO:0000256" key="3">
    <source>
        <dbReference type="ARBA" id="ARBA00007869"/>
    </source>
</evidence>
<feature type="compositionally biased region" description="Basic and acidic residues" evidence="9">
    <location>
        <begin position="564"/>
        <end position="579"/>
    </location>
</feature>
<evidence type="ECO:0000256" key="9">
    <source>
        <dbReference type="SAM" id="MobiDB-lite"/>
    </source>
</evidence>
<dbReference type="Proteomes" id="UP001219355">
    <property type="component" value="Chromosome 2"/>
</dbReference>
<dbReference type="GO" id="GO:0006364">
    <property type="term" value="P:rRNA processing"/>
    <property type="evidence" value="ECO:0007669"/>
    <property type="project" value="UniProtKB-KW"/>
</dbReference>
<sequence length="579" mass="66377">MSEDDWPSSLTLLLAAFSRKLKAKKAIPDDDYVPIDEQTLSKVLPYCLESLAMSSPETAPVVAPVPAVPPKGMRKNGKNWHDAKAPFRPTKGQTSYARRLEERKAMVALKEKEREMKEEKEAERQRRIQAIKDRRAAKEEKERTPTSSTPKILIMDPPQPETQKLPTFSPIHRSGTRQTPNPTAASDKPKHHRHHSHRAYLHTPFHHSLYAPEEVWLQPGHLTARAGPYKEQRDLGANLDGPVVEKYRRLRPHRRHRSHDGRLAGRSRRTEVQVEEPRVVSLENEGLEAETPSLEEDTTQGIGNEFEMDNVIRLPFVRRKEYIRQEDVEKRREIRKQAEKSNSLALSSIADRSVAFSQRLDTTYYNLLDRLSSIRSTIHSFHNLRTLTTNLNTDFNREATNLVQDTRRQITDFQAFAPQIRKIEALERRMNSCRETALQLDKRLETVREQIEAWDRKEVEWQRSVSRRLRILWAVMGTVLLLVAAVGLVERFKPSLVSMERTEAVERSNVVGDGSTGNVTRCPAGASFLDVKARNKTLARPLLDLDTGDLCPNSESRVPSGASRQKDPEEKIRRVLDEL</sequence>
<keyword evidence="10" id="KW-0812">Transmembrane</keyword>
<feature type="coiled-coil region" evidence="8">
    <location>
        <begin position="99"/>
        <end position="129"/>
    </location>
</feature>
<evidence type="ECO:0000256" key="2">
    <source>
        <dbReference type="ARBA" id="ARBA00004604"/>
    </source>
</evidence>
<evidence type="ECO:0000256" key="10">
    <source>
        <dbReference type="SAM" id="Phobius"/>
    </source>
</evidence>
<dbReference type="EMBL" id="CP120628">
    <property type="protein sequence ID" value="WEW58557.1"/>
    <property type="molecule type" value="Genomic_DNA"/>
</dbReference>
<comment type="similarity">
    <text evidence="3">Belongs to the CGR1 family.</text>
</comment>
<accession>A0AAF0IJ46</accession>
<evidence type="ECO:0000313" key="12">
    <source>
        <dbReference type="Proteomes" id="UP001219355"/>
    </source>
</evidence>
<name>A0AAF0IJ46_9EURO</name>
<dbReference type="GO" id="GO:0005730">
    <property type="term" value="C:nucleolus"/>
    <property type="evidence" value="ECO:0007669"/>
    <property type="project" value="UniProtKB-SubCell"/>
</dbReference>
<feature type="region of interest" description="Disordered" evidence="9">
    <location>
        <begin position="550"/>
        <end position="579"/>
    </location>
</feature>
<feature type="compositionally biased region" description="Basic and acidic residues" evidence="9">
    <location>
        <begin position="132"/>
        <end position="144"/>
    </location>
</feature>
<feature type="transmembrane region" description="Helical" evidence="10">
    <location>
        <begin position="471"/>
        <end position="489"/>
    </location>
</feature>
<feature type="coiled-coil region" evidence="8">
    <location>
        <begin position="423"/>
        <end position="457"/>
    </location>
</feature>
<organism evidence="11 12">
    <name type="scientific">Emydomyces testavorans</name>
    <dbReference type="NCBI Taxonomy" id="2070801"/>
    <lineage>
        <taxon>Eukaryota</taxon>
        <taxon>Fungi</taxon>
        <taxon>Dikarya</taxon>
        <taxon>Ascomycota</taxon>
        <taxon>Pezizomycotina</taxon>
        <taxon>Eurotiomycetes</taxon>
        <taxon>Eurotiomycetidae</taxon>
        <taxon>Onygenales</taxon>
        <taxon>Nannizziopsiaceae</taxon>
        <taxon>Emydomyces</taxon>
    </lineage>
</organism>
<evidence type="ECO:0000256" key="8">
    <source>
        <dbReference type="SAM" id="Coils"/>
    </source>
</evidence>
<keyword evidence="12" id="KW-1185">Reference proteome</keyword>
<keyword evidence="10" id="KW-1133">Transmembrane helix</keyword>
<dbReference type="AlphaFoldDB" id="A0AAF0IJ46"/>
<gene>
    <name evidence="11" type="ORF">PRK78_004025</name>
</gene>
<keyword evidence="4" id="KW-0690">Ribosome biogenesis</keyword>
<dbReference type="Pfam" id="PF03879">
    <property type="entry name" value="Cgr1"/>
    <property type="match status" value="1"/>
</dbReference>
<evidence type="ECO:0000256" key="5">
    <source>
        <dbReference type="ARBA" id="ARBA00022552"/>
    </source>
</evidence>
<evidence type="ECO:0000256" key="6">
    <source>
        <dbReference type="ARBA" id="ARBA00023054"/>
    </source>
</evidence>